<accession>A0A5P1ERN8</accession>
<sequence>MPPPSYSRIFKFDPRSIPVVFAQVILLPSSKLTPYSPTSSSVLGLSPPIALTTIDLGYPSRCSPGRLPMQRRRSNSSYRFHSNSCYTCIASSSPVEHPLKTLSTSSSIFEIETCPSNEKRTEDEERLCKSIDQIMMMMSGKHFVSWGLLKPFFLH</sequence>
<dbReference type="Proteomes" id="UP000243459">
    <property type="component" value="Chromosome 5"/>
</dbReference>
<protein>
    <submittedName>
        <fullName evidence="1">Uncharacterized protein</fullName>
    </submittedName>
</protein>
<organism evidence="1 2">
    <name type="scientific">Asparagus officinalis</name>
    <name type="common">Garden asparagus</name>
    <dbReference type="NCBI Taxonomy" id="4686"/>
    <lineage>
        <taxon>Eukaryota</taxon>
        <taxon>Viridiplantae</taxon>
        <taxon>Streptophyta</taxon>
        <taxon>Embryophyta</taxon>
        <taxon>Tracheophyta</taxon>
        <taxon>Spermatophyta</taxon>
        <taxon>Magnoliopsida</taxon>
        <taxon>Liliopsida</taxon>
        <taxon>Asparagales</taxon>
        <taxon>Asparagaceae</taxon>
        <taxon>Asparagoideae</taxon>
        <taxon>Asparagus</taxon>
    </lineage>
</organism>
<name>A0A5P1ERN8_ASPOF</name>
<evidence type="ECO:0000313" key="2">
    <source>
        <dbReference type="Proteomes" id="UP000243459"/>
    </source>
</evidence>
<proteinExistence type="predicted"/>
<dbReference type="EMBL" id="CM007385">
    <property type="protein sequence ID" value="ONK68695.1"/>
    <property type="molecule type" value="Genomic_DNA"/>
</dbReference>
<keyword evidence="2" id="KW-1185">Reference proteome</keyword>
<reference evidence="2" key="1">
    <citation type="journal article" date="2017" name="Nat. Commun.">
        <title>The asparagus genome sheds light on the origin and evolution of a young Y chromosome.</title>
        <authorList>
            <person name="Harkess A."/>
            <person name="Zhou J."/>
            <person name="Xu C."/>
            <person name="Bowers J.E."/>
            <person name="Van der Hulst R."/>
            <person name="Ayyampalayam S."/>
            <person name="Mercati F."/>
            <person name="Riccardi P."/>
            <person name="McKain M.R."/>
            <person name="Kakrana A."/>
            <person name="Tang H."/>
            <person name="Ray J."/>
            <person name="Groenendijk J."/>
            <person name="Arikit S."/>
            <person name="Mathioni S.M."/>
            <person name="Nakano M."/>
            <person name="Shan H."/>
            <person name="Telgmann-Rauber A."/>
            <person name="Kanno A."/>
            <person name="Yue Z."/>
            <person name="Chen H."/>
            <person name="Li W."/>
            <person name="Chen Y."/>
            <person name="Xu X."/>
            <person name="Zhang Y."/>
            <person name="Luo S."/>
            <person name="Chen H."/>
            <person name="Gao J."/>
            <person name="Mao Z."/>
            <person name="Pires J.C."/>
            <person name="Luo M."/>
            <person name="Kudrna D."/>
            <person name="Wing R.A."/>
            <person name="Meyers B.C."/>
            <person name="Yi K."/>
            <person name="Kong H."/>
            <person name="Lavrijsen P."/>
            <person name="Sunseri F."/>
            <person name="Falavigna A."/>
            <person name="Ye Y."/>
            <person name="Leebens-Mack J.H."/>
            <person name="Chen G."/>
        </authorList>
    </citation>
    <scope>NUCLEOTIDE SEQUENCE [LARGE SCALE GENOMIC DNA]</scope>
    <source>
        <strain evidence="2">cv. DH0086</strain>
    </source>
</reference>
<dbReference type="AlphaFoldDB" id="A0A5P1ERN8"/>
<dbReference type="Gramene" id="ONK68695">
    <property type="protein sequence ID" value="ONK68695"/>
    <property type="gene ID" value="A4U43_C05F14920"/>
</dbReference>
<evidence type="ECO:0000313" key="1">
    <source>
        <dbReference type="EMBL" id="ONK68695.1"/>
    </source>
</evidence>
<gene>
    <name evidence="1" type="ORF">A4U43_C05F14920</name>
</gene>